<gene>
    <name evidence="1" type="ORF">E2L03_18950</name>
</gene>
<proteinExistence type="predicted"/>
<dbReference type="Proteomes" id="UP000298210">
    <property type="component" value="Unassembled WGS sequence"/>
</dbReference>
<name>A0A4Y7WG80_9BACI</name>
<sequence length="196" mass="20333">MSTDVKALFGAWTQAIGTVIAAVADTPSEALTPEQINDLGLYGNALQATGNGLLADTNAFGSLNQIGNAIQATGNTIIVGALALPWEENLEQNLIIKGNLFQAAGGSVSFNEDLKEDVSMAALYAVIGDFLQVVGNGIQAYAAIADFIVDDDEEFINAVGSWIQATGAVLSALSVSKSYTTSTTEEPNAEQLVSES</sequence>
<organism evidence="1 2">
    <name type="scientific">Shouchella lehensis</name>
    <dbReference type="NCBI Taxonomy" id="300825"/>
    <lineage>
        <taxon>Bacteria</taxon>
        <taxon>Bacillati</taxon>
        <taxon>Bacillota</taxon>
        <taxon>Bacilli</taxon>
        <taxon>Bacillales</taxon>
        <taxon>Bacillaceae</taxon>
        <taxon>Shouchella</taxon>
    </lineage>
</organism>
<accession>A0A4Y7WG80</accession>
<reference evidence="1 2" key="1">
    <citation type="submission" date="2019-03" db="EMBL/GenBank/DDBJ databases">
        <authorList>
            <person name="Liu G."/>
        </authorList>
    </citation>
    <scope>NUCLEOTIDE SEQUENCE [LARGE SCALE GENOMIC DNA]</scope>
    <source>
        <strain evidence="1 2">DSM 19099</strain>
    </source>
</reference>
<dbReference type="RefSeq" id="WP_134260107.1">
    <property type="nucleotide sequence ID" value="NZ_LDIM01000013.1"/>
</dbReference>
<comment type="caution">
    <text evidence="1">The sequence shown here is derived from an EMBL/GenBank/DDBJ whole genome shotgun (WGS) entry which is preliminary data.</text>
</comment>
<protein>
    <submittedName>
        <fullName evidence="1">Uncharacterized protein</fullName>
    </submittedName>
</protein>
<dbReference type="InterPro" id="IPR054224">
    <property type="entry name" value="DUF6944"/>
</dbReference>
<evidence type="ECO:0000313" key="2">
    <source>
        <dbReference type="Proteomes" id="UP000298210"/>
    </source>
</evidence>
<evidence type="ECO:0000313" key="1">
    <source>
        <dbReference type="EMBL" id="TES46758.1"/>
    </source>
</evidence>
<dbReference type="Pfam" id="PF22116">
    <property type="entry name" value="DUF6944"/>
    <property type="match status" value="1"/>
</dbReference>
<dbReference type="AlphaFoldDB" id="A0A4Y7WG80"/>
<dbReference type="EMBL" id="SNUX01000004">
    <property type="protein sequence ID" value="TES46758.1"/>
    <property type="molecule type" value="Genomic_DNA"/>
</dbReference>